<proteinExistence type="predicted"/>
<dbReference type="AlphaFoldDB" id="A0A918W1L4"/>
<protein>
    <submittedName>
        <fullName evidence="1">Uncharacterized protein</fullName>
    </submittedName>
</protein>
<gene>
    <name evidence="1" type="ORF">GCM10007103_30730</name>
</gene>
<comment type="caution">
    <text evidence="1">The sequence shown here is derived from an EMBL/GenBank/DDBJ whole genome shotgun (WGS) entry which is preliminary data.</text>
</comment>
<sequence>MNFDSVDFVSMDQDKPEIFFYGRVNGQNYNLVKYNYHSNEISAKANKLPGGGTSIEMRLYSTENGQELFFPQGTKLDVYDAGDLNYKYELAPENIGGYDDFAYLGNNIFCFTTSKAIFTYKRTNANLEFIDKKEHFSTHFGNGNYHLIPLKGNEILVGYFQEPQSFKFSISSTGKISNQQLVNIPIKSRWKKKTLYSPERDYVVNLLENRLYSTNSFNLEDSFEKPYYPSGISRNGNLILGSSNNPDDYSGNESTFERKIQLYNLSTGKVTTVESKGFPHLLFENYLGQIISISSGFYRQNLENSTPKPDIFVEVIQ</sequence>
<name>A0A918W1L4_9FLAO</name>
<accession>A0A918W1L4</accession>
<evidence type="ECO:0000313" key="1">
    <source>
        <dbReference type="EMBL" id="GHA47621.1"/>
    </source>
</evidence>
<reference evidence="1" key="1">
    <citation type="journal article" date="2014" name="Int. J. Syst. Evol. Microbiol.">
        <title>Complete genome sequence of Corynebacterium casei LMG S-19264T (=DSM 44701T), isolated from a smear-ripened cheese.</title>
        <authorList>
            <consortium name="US DOE Joint Genome Institute (JGI-PGF)"/>
            <person name="Walter F."/>
            <person name="Albersmeier A."/>
            <person name="Kalinowski J."/>
            <person name="Ruckert C."/>
        </authorList>
    </citation>
    <scope>NUCLEOTIDE SEQUENCE</scope>
    <source>
        <strain evidence="1">KCTC 12719</strain>
    </source>
</reference>
<dbReference type="EMBL" id="BMXB01000017">
    <property type="protein sequence ID" value="GHA47621.1"/>
    <property type="molecule type" value="Genomic_DNA"/>
</dbReference>
<evidence type="ECO:0000313" key="2">
    <source>
        <dbReference type="Proteomes" id="UP000610456"/>
    </source>
</evidence>
<keyword evidence="2" id="KW-1185">Reference proteome</keyword>
<organism evidence="1 2">
    <name type="scientific">Salinimicrobium marinum</name>
    <dbReference type="NCBI Taxonomy" id="680283"/>
    <lineage>
        <taxon>Bacteria</taxon>
        <taxon>Pseudomonadati</taxon>
        <taxon>Bacteroidota</taxon>
        <taxon>Flavobacteriia</taxon>
        <taxon>Flavobacteriales</taxon>
        <taxon>Flavobacteriaceae</taxon>
        <taxon>Salinimicrobium</taxon>
    </lineage>
</organism>
<dbReference type="Proteomes" id="UP000610456">
    <property type="component" value="Unassembled WGS sequence"/>
</dbReference>
<reference evidence="1" key="2">
    <citation type="submission" date="2020-09" db="EMBL/GenBank/DDBJ databases">
        <authorList>
            <person name="Sun Q."/>
            <person name="Kim S."/>
        </authorList>
    </citation>
    <scope>NUCLEOTIDE SEQUENCE</scope>
    <source>
        <strain evidence="1">KCTC 12719</strain>
    </source>
</reference>